<dbReference type="Proteomes" id="UP001383192">
    <property type="component" value="Unassembled WGS sequence"/>
</dbReference>
<gene>
    <name evidence="2" type="ORF">VNI00_007185</name>
</gene>
<accession>A0AAW0D2M1</accession>
<feature type="compositionally biased region" description="Polar residues" evidence="1">
    <location>
        <begin position="143"/>
        <end position="156"/>
    </location>
</feature>
<keyword evidence="3" id="KW-1185">Reference proteome</keyword>
<evidence type="ECO:0000256" key="1">
    <source>
        <dbReference type="SAM" id="MobiDB-lite"/>
    </source>
</evidence>
<organism evidence="2 3">
    <name type="scientific">Paramarasmius palmivorus</name>
    <dbReference type="NCBI Taxonomy" id="297713"/>
    <lineage>
        <taxon>Eukaryota</taxon>
        <taxon>Fungi</taxon>
        <taxon>Dikarya</taxon>
        <taxon>Basidiomycota</taxon>
        <taxon>Agaricomycotina</taxon>
        <taxon>Agaricomycetes</taxon>
        <taxon>Agaricomycetidae</taxon>
        <taxon>Agaricales</taxon>
        <taxon>Marasmiineae</taxon>
        <taxon>Marasmiaceae</taxon>
        <taxon>Paramarasmius</taxon>
    </lineage>
</organism>
<dbReference type="AlphaFoldDB" id="A0AAW0D2M1"/>
<dbReference type="EMBL" id="JAYKXP010000023">
    <property type="protein sequence ID" value="KAK7045784.1"/>
    <property type="molecule type" value="Genomic_DNA"/>
</dbReference>
<evidence type="ECO:0000313" key="3">
    <source>
        <dbReference type="Proteomes" id="UP001383192"/>
    </source>
</evidence>
<name>A0AAW0D2M1_9AGAR</name>
<comment type="caution">
    <text evidence="2">The sequence shown here is derived from an EMBL/GenBank/DDBJ whole genome shotgun (WGS) entry which is preliminary data.</text>
</comment>
<evidence type="ECO:0000313" key="2">
    <source>
        <dbReference type="EMBL" id="KAK7045784.1"/>
    </source>
</evidence>
<feature type="region of interest" description="Disordered" evidence="1">
    <location>
        <begin position="143"/>
        <end position="248"/>
    </location>
</feature>
<protein>
    <submittedName>
        <fullName evidence="2">Uncharacterized protein</fullName>
    </submittedName>
</protein>
<proteinExistence type="predicted"/>
<sequence>MPDSAMQPLLSDHEGTPLNLQNPILHEDAFRLRTSLNKIHWHFGRLHFYQAKLDKHINEIEIAVGVAEEAFGSLLDRLSEMEIPHDSDALRRESYVTAMSRPPSSSSHYTDSEFDNFVATVPLTPSGSVQPSIDVDVPHADTATVQPRSDSCTERAQQGGPDTVEITNTLGTKKSRGRTPLFSSDGPLIQSFSSSPDSPLRPFAYPDSPRNDLPALMESASIAGPPSSRKPRGHPAPDATTQGAKLPRKTKKKTTAYLVLNGLNGEHGVYESRASANKASGPDSCVLTFPNAEQATDALQGCIASNLAQYLGDLAYVNAWFAVLKGRKRLVCHRDDLIATVGLNFMKELEEADIVPALTQEEAEEIFEERMGLYVD</sequence>
<reference evidence="2 3" key="1">
    <citation type="submission" date="2024-01" db="EMBL/GenBank/DDBJ databases">
        <title>A draft genome for a cacao thread blight-causing isolate of Paramarasmius palmivorus.</title>
        <authorList>
            <person name="Baruah I.K."/>
            <person name="Bukari Y."/>
            <person name="Amoako-Attah I."/>
            <person name="Meinhardt L.W."/>
            <person name="Bailey B.A."/>
            <person name="Cohen S.P."/>
        </authorList>
    </citation>
    <scope>NUCLEOTIDE SEQUENCE [LARGE SCALE GENOMIC DNA]</scope>
    <source>
        <strain evidence="2 3">GH-12</strain>
    </source>
</reference>